<dbReference type="Proteomes" id="UP000796761">
    <property type="component" value="Unassembled WGS sequence"/>
</dbReference>
<dbReference type="OrthoDB" id="10056483at2759"/>
<protein>
    <recommendedName>
        <fullName evidence="3">Reverse transcriptase</fullName>
    </recommendedName>
</protein>
<evidence type="ECO:0008006" key="3">
    <source>
        <dbReference type="Google" id="ProtNLM"/>
    </source>
</evidence>
<comment type="caution">
    <text evidence="1">The sequence shown here is derived from an EMBL/GenBank/DDBJ whole genome shotgun (WGS) entry which is preliminary data.</text>
</comment>
<organism evidence="1 2">
    <name type="scientific">Zosterops borbonicus</name>
    <dbReference type="NCBI Taxonomy" id="364589"/>
    <lineage>
        <taxon>Eukaryota</taxon>
        <taxon>Metazoa</taxon>
        <taxon>Chordata</taxon>
        <taxon>Craniata</taxon>
        <taxon>Vertebrata</taxon>
        <taxon>Euteleostomi</taxon>
        <taxon>Archelosauria</taxon>
        <taxon>Archosauria</taxon>
        <taxon>Dinosauria</taxon>
        <taxon>Saurischia</taxon>
        <taxon>Theropoda</taxon>
        <taxon>Coelurosauria</taxon>
        <taxon>Aves</taxon>
        <taxon>Neognathae</taxon>
        <taxon>Neoaves</taxon>
        <taxon>Telluraves</taxon>
        <taxon>Australaves</taxon>
        <taxon>Passeriformes</taxon>
        <taxon>Sylvioidea</taxon>
        <taxon>Zosteropidae</taxon>
        <taxon>Zosterops</taxon>
    </lineage>
</organism>
<proteinExistence type="predicted"/>
<dbReference type="EMBL" id="SWJQ01000026">
    <property type="protein sequence ID" value="TRZ25365.1"/>
    <property type="molecule type" value="Genomic_DNA"/>
</dbReference>
<evidence type="ECO:0000313" key="2">
    <source>
        <dbReference type="Proteomes" id="UP000796761"/>
    </source>
</evidence>
<sequence>MSICRVEDSMEILLERDVINACVLCHGAVPQGSVSGPILFNIFIDDLDKGTEGTLSQFADGNKLDRNVDLGG</sequence>
<name>A0A8K1GU06_9PASS</name>
<evidence type="ECO:0000313" key="1">
    <source>
        <dbReference type="EMBL" id="TRZ25365.1"/>
    </source>
</evidence>
<dbReference type="AlphaFoldDB" id="A0A8K1GU06"/>
<reference evidence="1" key="1">
    <citation type="submission" date="2019-04" db="EMBL/GenBank/DDBJ databases">
        <title>Genome assembly of Zosterops borbonicus 15179.</title>
        <authorList>
            <person name="Leroy T."/>
            <person name="Anselmetti Y."/>
            <person name="Tilak M.-K."/>
            <person name="Nabholz B."/>
        </authorList>
    </citation>
    <scope>NUCLEOTIDE SEQUENCE</scope>
    <source>
        <strain evidence="1">HGM_15179</strain>
        <tissue evidence="1">Muscle</tissue>
    </source>
</reference>
<accession>A0A8K1GU06</accession>
<keyword evidence="2" id="KW-1185">Reference proteome</keyword>
<gene>
    <name evidence="1" type="ORF">HGM15179_001683</name>
</gene>